<reference evidence="2 3" key="1">
    <citation type="submission" date="2022-12" db="EMBL/GenBank/DDBJ databases">
        <title>Genomic features and morphological characterization of a novel Knufia sp. strain isolated from spacecraft assembly facility.</title>
        <authorList>
            <person name="Teixeira M."/>
            <person name="Chander A.M."/>
            <person name="Stajich J.E."/>
            <person name="Venkateswaran K."/>
        </authorList>
    </citation>
    <scope>NUCLEOTIDE SEQUENCE [LARGE SCALE GENOMIC DNA]</scope>
    <source>
        <strain evidence="2 3">FJI-L2-BK-P2</strain>
    </source>
</reference>
<dbReference type="AlphaFoldDB" id="A0AAN8EC47"/>
<dbReference type="GO" id="GO:0005506">
    <property type="term" value="F:iron ion binding"/>
    <property type="evidence" value="ECO:0007669"/>
    <property type="project" value="InterPro"/>
</dbReference>
<protein>
    <recommendedName>
        <fullName evidence="4">Cytochrome P450</fullName>
    </recommendedName>
</protein>
<dbReference type="PANTHER" id="PTHR24305:SF147">
    <property type="entry name" value="P450, PUTATIVE (EUROFUNG)-RELATED"/>
    <property type="match status" value="1"/>
</dbReference>
<gene>
    <name evidence="2" type="ORF">OHC33_008301</name>
</gene>
<dbReference type="PRINTS" id="PR00463">
    <property type="entry name" value="EP450I"/>
</dbReference>
<sequence>MFSVTVTSLLIAVPILWALRAFYRLFLHPLAAIPGPRWAAITSMYGGWYDLRAGTDYTRKIIKLHEQYGPVVRTFPNQVHILDMKSYDEIFKTGSKFHRADNPIYANPVMEGSAFNIREPSAARMRRGIYLPFFSRQSIQQLEPLIQKQMLKFLDGLERKPAGSVVDLTMGFKCMTADVIMEYCFKKSLGFLDAEHFQHSLILALDNWFKELPKLWYFPNVQIFMFHAIGLLPEKTVEKIVPVMAGTMWVKKQCSDRVRELLEAEDVGTTLKSSNRSMFANAISIMPQTGATRITEEQLGSDAYLFFAAGTDTTSNTLAFGTWYLVNNEEARRKLKKELQDYIPNARSDHLRTWQELEKLPYLSAVIKESLRLGFGAVHRQPRVAPDSDYAVHGYTIPKGTPISHSTPAYHLCDTYFKDANSFVPERWLEASTDLEHNMVSFPRGPRSCIGQNLAYAELYLAFAYMFRRFDMKNAGTTAEDMMWTDCIVPVTKAHLKVKLTPVSE</sequence>
<dbReference type="CDD" id="cd11062">
    <property type="entry name" value="CYP58-like"/>
    <property type="match status" value="1"/>
</dbReference>
<dbReference type="EMBL" id="JAKLMC020000025">
    <property type="protein sequence ID" value="KAK5950635.1"/>
    <property type="molecule type" value="Genomic_DNA"/>
</dbReference>
<dbReference type="PANTHER" id="PTHR24305">
    <property type="entry name" value="CYTOCHROME P450"/>
    <property type="match status" value="1"/>
</dbReference>
<proteinExistence type="predicted"/>
<evidence type="ECO:0000313" key="3">
    <source>
        <dbReference type="Proteomes" id="UP001316803"/>
    </source>
</evidence>
<comment type="caution">
    <text evidence="2">The sequence shown here is derived from an EMBL/GenBank/DDBJ whole genome shotgun (WGS) entry which is preliminary data.</text>
</comment>
<evidence type="ECO:0008006" key="4">
    <source>
        <dbReference type="Google" id="ProtNLM"/>
    </source>
</evidence>
<organism evidence="2 3">
    <name type="scientific">Knufia fluminis</name>
    <dbReference type="NCBI Taxonomy" id="191047"/>
    <lineage>
        <taxon>Eukaryota</taxon>
        <taxon>Fungi</taxon>
        <taxon>Dikarya</taxon>
        <taxon>Ascomycota</taxon>
        <taxon>Pezizomycotina</taxon>
        <taxon>Eurotiomycetes</taxon>
        <taxon>Chaetothyriomycetidae</taxon>
        <taxon>Chaetothyriales</taxon>
        <taxon>Trichomeriaceae</taxon>
        <taxon>Knufia</taxon>
    </lineage>
</organism>
<dbReference type="GO" id="GO:0016705">
    <property type="term" value="F:oxidoreductase activity, acting on paired donors, with incorporation or reduction of molecular oxygen"/>
    <property type="evidence" value="ECO:0007669"/>
    <property type="project" value="InterPro"/>
</dbReference>
<dbReference type="Pfam" id="PF00067">
    <property type="entry name" value="p450"/>
    <property type="match status" value="1"/>
</dbReference>
<keyword evidence="1" id="KW-0408">Iron</keyword>
<dbReference type="InterPro" id="IPR002401">
    <property type="entry name" value="Cyt_P450_E_grp-I"/>
</dbReference>
<dbReference type="GO" id="GO:0020037">
    <property type="term" value="F:heme binding"/>
    <property type="evidence" value="ECO:0007669"/>
    <property type="project" value="InterPro"/>
</dbReference>
<dbReference type="PRINTS" id="PR00385">
    <property type="entry name" value="P450"/>
</dbReference>
<feature type="binding site" description="axial binding residue" evidence="1">
    <location>
        <position position="449"/>
    </location>
    <ligand>
        <name>heme</name>
        <dbReference type="ChEBI" id="CHEBI:30413"/>
    </ligand>
    <ligandPart>
        <name>Fe</name>
        <dbReference type="ChEBI" id="CHEBI:18248"/>
    </ligandPart>
</feature>
<dbReference type="GO" id="GO:0004497">
    <property type="term" value="F:monooxygenase activity"/>
    <property type="evidence" value="ECO:0007669"/>
    <property type="project" value="InterPro"/>
</dbReference>
<keyword evidence="3" id="KW-1185">Reference proteome</keyword>
<evidence type="ECO:0000256" key="1">
    <source>
        <dbReference type="PIRSR" id="PIRSR602401-1"/>
    </source>
</evidence>
<dbReference type="Proteomes" id="UP001316803">
    <property type="component" value="Unassembled WGS sequence"/>
</dbReference>
<dbReference type="InterPro" id="IPR050121">
    <property type="entry name" value="Cytochrome_P450_monoxygenase"/>
</dbReference>
<accession>A0AAN8EC47</accession>
<dbReference type="InterPro" id="IPR001128">
    <property type="entry name" value="Cyt_P450"/>
</dbReference>
<dbReference type="SUPFAM" id="SSF48264">
    <property type="entry name" value="Cytochrome P450"/>
    <property type="match status" value="1"/>
</dbReference>
<dbReference type="Gene3D" id="1.10.630.10">
    <property type="entry name" value="Cytochrome P450"/>
    <property type="match status" value="1"/>
</dbReference>
<comment type="cofactor">
    <cofactor evidence="1">
        <name>heme</name>
        <dbReference type="ChEBI" id="CHEBI:30413"/>
    </cofactor>
</comment>
<evidence type="ECO:0000313" key="2">
    <source>
        <dbReference type="EMBL" id="KAK5950635.1"/>
    </source>
</evidence>
<keyword evidence="1" id="KW-0479">Metal-binding</keyword>
<dbReference type="InterPro" id="IPR036396">
    <property type="entry name" value="Cyt_P450_sf"/>
</dbReference>
<name>A0AAN8EC47_9EURO</name>
<keyword evidence="1" id="KW-0349">Heme</keyword>